<dbReference type="OrthoDB" id="3062325at2759"/>
<sequence>MDSEQPKSTQYESPPTTIIGAPSPEPTRGTLSSRYQRPRLQNTKRDIPGEVIDAFHSSSWIWAAGDSAFAAPPGLTAERAFRISIPSPAGKVATTAMILITADSQYALFVNGILVGNGENTATVEIYGVTLVPTLNVFAVRGFNDIQNPVASNPAGLIAAIQISFSDGTTSLLQTDGSWRSMRGVPDKFEAPDFDDSEWANATVLVKYGGPPWGTSITFRTDTMFQIIALPSAALIGPTSAATESSLASRTPSEGAKVPVGGIVGGVIGGVILLLAIVAIILWRSKESRAERNRERGTDTSKIHFGHTIIDIV</sequence>
<dbReference type="AlphaFoldDB" id="A0A9P6CJI1"/>
<feature type="transmembrane region" description="Helical" evidence="2">
    <location>
        <begin position="260"/>
        <end position="283"/>
    </location>
</feature>
<accession>A0A9P6CJI1</accession>
<evidence type="ECO:0000256" key="2">
    <source>
        <dbReference type="SAM" id="Phobius"/>
    </source>
</evidence>
<organism evidence="3 4">
    <name type="scientific">Collybia nuda</name>
    <dbReference type="NCBI Taxonomy" id="64659"/>
    <lineage>
        <taxon>Eukaryota</taxon>
        <taxon>Fungi</taxon>
        <taxon>Dikarya</taxon>
        <taxon>Basidiomycota</taxon>
        <taxon>Agaricomycotina</taxon>
        <taxon>Agaricomycetes</taxon>
        <taxon>Agaricomycetidae</taxon>
        <taxon>Agaricales</taxon>
        <taxon>Tricholomatineae</taxon>
        <taxon>Clitocybaceae</taxon>
        <taxon>Collybia</taxon>
    </lineage>
</organism>
<dbReference type="Gene3D" id="2.60.120.260">
    <property type="entry name" value="Galactose-binding domain-like"/>
    <property type="match status" value="1"/>
</dbReference>
<dbReference type="Proteomes" id="UP000807353">
    <property type="component" value="Unassembled WGS sequence"/>
</dbReference>
<proteinExistence type="predicted"/>
<evidence type="ECO:0000313" key="4">
    <source>
        <dbReference type="Proteomes" id="UP000807353"/>
    </source>
</evidence>
<feature type="region of interest" description="Disordered" evidence="1">
    <location>
        <begin position="1"/>
        <end position="43"/>
    </location>
</feature>
<feature type="compositionally biased region" description="Polar residues" evidence="1">
    <location>
        <begin position="1"/>
        <end position="16"/>
    </location>
</feature>
<dbReference type="EMBL" id="MU150268">
    <property type="protein sequence ID" value="KAF9462833.1"/>
    <property type="molecule type" value="Genomic_DNA"/>
</dbReference>
<reference evidence="3" key="1">
    <citation type="submission" date="2020-11" db="EMBL/GenBank/DDBJ databases">
        <authorList>
            <consortium name="DOE Joint Genome Institute"/>
            <person name="Ahrendt S."/>
            <person name="Riley R."/>
            <person name="Andreopoulos W."/>
            <person name="Labutti K."/>
            <person name="Pangilinan J."/>
            <person name="Ruiz-Duenas F.J."/>
            <person name="Barrasa J.M."/>
            <person name="Sanchez-Garcia M."/>
            <person name="Camarero S."/>
            <person name="Miyauchi S."/>
            <person name="Serrano A."/>
            <person name="Linde D."/>
            <person name="Babiker R."/>
            <person name="Drula E."/>
            <person name="Ayuso-Fernandez I."/>
            <person name="Pacheco R."/>
            <person name="Padilla G."/>
            <person name="Ferreira P."/>
            <person name="Barriuso J."/>
            <person name="Kellner H."/>
            <person name="Castanera R."/>
            <person name="Alfaro M."/>
            <person name="Ramirez L."/>
            <person name="Pisabarro A.G."/>
            <person name="Kuo A."/>
            <person name="Tritt A."/>
            <person name="Lipzen A."/>
            <person name="He G."/>
            <person name="Yan M."/>
            <person name="Ng V."/>
            <person name="Cullen D."/>
            <person name="Martin F."/>
            <person name="Rosso M.-N."/>
            <person name="Henrissat B."/>
            <person name="Hibbett D."/>
            <person name="Martinez A.T."/>
            <person name="Grigoriev I.V."/>
        </authorList>
    </citation>
    <scope>NUCLEOTIDE SEQUENCE</scope>
    <source>
        <strain evidence="3">CBS 247.69</strain>
    </source>
</reference>
<keyword evidence="2" id="KW-0472">Membrane</keyword>
<keyword evidence="2" id="KW-1133">Transmembrane helix</keyword>
<evidence type="ECO:0000256" key="1">
    <source>
        <dbReference type="SAM" id="MobiDB-lite"/>
    </source>
</evidence>
<keyword evidence="4" id="KW-1185">Reference proteome</keyword>
<evidence type="ECO:0000313" key="3">
    <source>
        <dbReference type="EMBL" id="KAF9462833.1"/>
    </source>
</evidence>
<comment type="caution">
    <text evidence="3">The sequence shown here is derived from an EMBL/GenBank/DDBJ whole genome shotgun (WGS) entry which is preliminary data.</text>
</comment>
<evidence type="ECO:0008006" key="5">
    <source>
        <dbReference type="Google" id="ProtNLM"/>
    </source>
</evidence>
<name>A0A9P6CJI1_9AGAR</name>
<feature type="compositionally biased region" description="Polar residues" evidence="1">
    <location>
        <begin position="29"/>
        <end position="41"/>
    </location>
</feature>
<protein>
    <recommendedName>
        <fullName evidence="5">Lectin</fullName>
    </recommendedName>
</protein>
<gene>
    <name evidence="3" type="ORF">BDZ94DRAFT_1309356</name>
</gene>
<keyword evidence="2" id="KW-0812">Transmembrane</keyword>